<evidence type="ECO:0000313" key="2">
    <source>
        <dbReference type="Proteomes" id="UP000619265"/>
    </source>
</evidence>
<sequence length="113" mass="12286">MVQVRDSKMGVEMQGEVLFAGQCLPLSQLEVVCSGKEMRNLLIVIGVGLDVQRGYGLSQAMGLRNAPKVMQFNQITKLTSKPVAPEVILAIAAVFSQGFLPKSQKHIIMSLDL</sequence>
<accession>A0A833U3V0</accession>
<reference evidence="1" key="2">
    <citation type="submission" date="2020-03" db="EMBL/GenBank/DDBJ databases">
        <title>Walnut 2.0.</title>
        <authorList>
            <person name="Marrano A."/>
            <person name="Britton M."/>
            <person name="Zimin A.V."/>
            <person name="Zaini P.A."/>
            <person name="Workman R."/>
            <person name="Puiu D."/>
            <person name="Bianco L."/>
            <person name="Allen B.J."/>
            <person name="Troggio M."/>
            <person name="Leslie C.A."/>
            <person name="Timp W."/>
            <person name="Dendekar A."/>
            <person name="Salzberg S.L."/>
            <person name="Neale D.B."/>
        </authorList>
    </citation>
    <scope>NUCLEOTIDE SEQUENCE</scope>
    <source>
        <tissue evidence="1">Leaves</tissue>
    </source>
</reference>
<evidence type="ECO:0000313" key="1">
    <source>
        <dbReference type="EMBL" id="KAF5456542.1"/>
    </source>
</evidence>
<comment type="caution">
    <text evidence="1">The sequence shown here is derived from an EMBL/GenBank/DDBJ whole genome shotgun (WGS) entry which is preliminary data.</text>
</comment>
<dbReference type="Gramene" id="Jr11_27490_p1">
    <property type="protein sequence ID" value="cds.Jr11_27490_p1"/>
    <property type="gene ID" value="Jr11_27490"/>
</dbReference>
<organism evidence="1 2">
    <name type="scientific">Juglans regia</name>
    <name type="common">English walnut</name>
    <dbReference type="NCBI Taxonomy" id="51240"/>
    <lineage>
        <taxon>Eukaryota</taxon>
        <taxon>Viridiplantae</taxon>
        <taxon>Streptophyta</taxon>
        <taxon>Embryophyta</taxon>
        <taxon>Tracheophyta</taxon>
        <taxon>Spermatophyta</taxon>
        <taxon>Magnoliopsida</taxon>
        <taxon>eudicotyledons</taxon>
        <taxon>Gunneridae</taxon>
        <taxon>Pentapetalae</taxon>
        <taxon>rosids</taxon>
        <taxon>fabids</taxon>
        <taxon>Fagales</taxon>
        <taxon>Juglandaceae</taxon>
        <taxon>Juglans</taxon>
    </lineage>
</organism>
<gene>
    <name evidence="1" type="ORF">F2P56_026012</name>
</gene>
<dbReference type="AlphaFoldDB" id="A0A833U3V0"/>
<name>A0A833U3V0_JUGRE</name>
<reference evidence="1" key="1">
    <citation type="submission" date="2015-10" db="EMBL/GenBank/DDBJ databases">
        <authorList>
            <person name="Martinez-Garcia P.J."/>
            <person name="Crepeau M.W."/>
            <person name="Puiu D."/>
            <person name="Gonzalez-Ibeas D."/>
            <person name="Whalen J."/>
            <person name="Stevens K."/>
            <person name="Paul R."/>
            <person name="Butterfield T."/>
            <person name="Britton M."/>
            <person name="Reagan R."/>
            <person name="Chakraborty S."/>
            <person name="Walawage S.L."/>
            <person name="Vasquez-Gross H.A."/>
            <person name="Cardeno C."/>
            <person name="Famula R."/>
            <person name="Pratt K."/>
            <person name="Kuruganti S."/>
            <person name="Aradhya M.K."/>
            <person name="Leslie C.A."/>
            <person name="Dandekar A.M."/>
            <person name="Salzberg S.L."/>
            <person name="Wegrzyn J.L."/>
            <person name="Langley C.H."/>
            <person name="Neale D.B."/>
        </authorList>
    </citation>
    <scope>NUCLEOTIDE SEQUENCE</scope>
    <source>
        <tissue evidence="1">Leaves</tissue>
    </source>
</reference>
<dbReference type="Proteomes" id="UP000619265">
    <property type="component" value="Unassembled WGS sequence"/>
</dbReference>
<protein>
    <submittedName>
        <fullName evidence="1">Uncharacterized protein</fullName>
    </submittedName>
</protein>
<proteinExistence type="predicted"/>
<dbReference type="EMBL" id="LIHL02000011">
    <property type="protein sequence ID" value="KAF5456542.1"/>
    <property type="molecule type" value="Genomic_DNA"/>
</dbReference>